<dbReference type="EMBL" id="UINC01166083">
    <property type="protein sequence ID" value="SVD67843.1"/>
    <property type="molecule type" value="Genomic_DNA"/>
</dbReference>
<feature type="non-terminal residue" evidence="1">
    <location>
        <position position="1"/>
    </location>
</feature>
<proteinExistence type="predicted"/>
<protein>
    <submittedName>
        <fullName evidence="1">Uncharacterized protein</fullName>
    </submittedName>
</protein>
<gene>
    <name evidence="1" type="ORF">METZ01_LOCUS420697</name>
</gene>
<sequence>VGIDALTVPPHHDELNRMNAKGVSITPWRSQLLNQWARSGLPASLSSDSHCFCQPLLHRTGLADLST</sequence>
<name>A0A382XA35_9ZZZZ</name>
<accession>A0A382XA35</accession>
<evidence type="ECO:0000313" key="1">
    <source>
        <dbReference type="EMBL" id="SVD67843.1"/>
    </source>
</evidence>
<reference evidence="1" key="1">
    <citation type="submission" date="2018-05" db="EMBL/GenBank/DDBJ databases">
        <authorList>
            <person name="Lanie J.A."/>
            <person name="Ng W.-L."/>
            <person name="Kazmierczak K.M."/>
            <person name="Andrzejewski T.M."/>
            <person name="Davidsen T.M."/>
            <person name="Wayne K.J."/>
            <person name="Tettelin H."/>
            <person name="Glass J.I."/>
            <person name="Rusch D."/>
            <person name="Podicherti R."/>
            <person name="Tsui H.-C.T."/>
            <person name="Winkler M.E."/>
        </authorList>
    </citation>
    <scope>NUCLEOTIDE SEQUENCE</scope>
</reference>
<feature type="non-terminal residue" evidence="1">
    <location>
        <position position="67"/>
    </location>
</feature>
<organism evidence="1">
    <name type="scientific">marine metagenome</name>
    <dbReference type="NCBI Taxonomy" id="408172"/>
    <lineage>
        <taxon>unclassified sequences</taxon>
        <taxon>metagenomes</taxon>
        <taxon>ecological metagenomes</taxon>
    </lineage>
</organism>
<dbReference type="AlphaFoldDB" id="A0A382XA35"/>